<sequence length="270" mass="30417">MFIEEDSSDGAVFIEGGNGEPEFDEEEEILTGDGVPNLVVRRSCMIPRAADDDWLSNNLFQSTCTIENKIVLLLNRDKDAIESRPVNSVNGTNLLSLTRFREELHEAEYVFALVGREVVEEGIAPVESLLILKEFQDVFLEELPNGLPPLRDIQHHIDLQPGASLPNKPHYRMSPVEYEELRRQVGELVSKGFIRESMSPCAVPALLVPKKDGSQRICVDSRAINKITVMYCFPIPRLDDLLDQLSGARVFTKLDLKSGYHQIRIRVGDE</sequence>
<dbReference type="SUPFAM" id="SSF56672">
    <property type="entry name" value="DNA/RNA polymerases"/>
    <property type="match status" value="1"/>
</dbReference>
<accession>A0A2I0IYI8</accession>
<dbReference type="Gene3D" id="3.10.10.10">
    <property type="entry name" value="HIV Type 1 Reverse Transcriptase, subunit A, domain 1"/>
    <property type="match status" value="1"/>
</dbReference>
<dbReference type="Pfam" id="PF00078">
    <property type="entry name" value="RVT_1"/>
    <property type="match status" value="1"/>
</dbReference>
<dbReference type="InterPro" id="IPR000477">
    <property type="entry name" value="RT_dom"/>
</dbReference>
<keyword evidence="3" id="KW-1185">Reference proteome</keyword>
<dbReference type="CDD" id="cd01647">
    <property type="entry name" value="RT_LTR"/>
    <property type="match status" value="1"/>
</dbReference>
<dbReference type="Gene3D" id="3.30.70.270">
    <property type="match status" value="1"/>
</dbReference>
<dbReference type="PANTHER" id="PTHR24559:SF442">
    <property type="entry name" value="RNA-DIRECTED DNA POLYMERASE HOMOLOG"/>
    <property type="match status" value="1"/>
</dbReference>
<organism evidence="2 3">
    <name type="scientific">Punica granatum</name>
    <name type="common">Pomegranate</name>
    <dbReference type="NCBI Taxonomy" id="22663"/>
    <lineage>
        <taxon>Eukaryota</taxon>
        <taxon>Viridiplantae</taxon>
        <taxon>Streptophyta</taxon>
        <taxon>Embryophyta</taxon>
        <taxon>Tracheophyta</taxon>
        <taxon>Spermatophyta</taxon>
        <taxon>Magnoliopsida</taxon>
        <taxon>eudicotyledons</taxon>
        <taxon>Gunneridae</taxon>
        <taxon>Pentapetalae</taxon>
        <taxon>rosids</taxon>
        <taxon>malvids</taxon>
        <taxon>Myrtales</taxon>
        <taxon>Lythraceae</taxon>
        <taxon>Punica</taxon>
    </lineage>
</organism>
<comment type="caution">
    <text evidence="2">The sequence shown here is derived from an EMBL/GenBank/DDBJ whole genome shotgun (WGS) entry which is preliminary data.</text>
</comment>
<proteinExistence type="predicted"/>
<dbReference type="PANTHER" id="PTHR24559">
    <property type="entry name" value="TRANSPOSON TY3-I GAG-POL POLYPROTEIN"/>
    <property type="match status" value="1"/>
</dbReference>
<evidence type="ECO:0000313" key="3">
    <source>
        <dbReference type="Proteomes" id="UP000233551"/>
    </source>
</evidence>
<evidence type="ECO:0000313" key="2">
    <source>
        <dbReference type="EMBL" id="PKI48803.1"/>
    </source>
</evidence>
<dbReference type="Proteomes" id="UP000233551">
    <property type="component" value="Unassembled WGS sequence"/>
</dbReference>
<name>A0A2I0IYI8_PUNGR</name>
<feature type="domain" description="Reverse transcriptase" evidence="1">
    <location>
        <begin position="208"/>
        <end position="266"/>
    </location>
</feature>
<dbReference type="EMBL" id="PGOL01002329">
    <property type="protein sequence ID" value="PKI48803.1"/>
    <property type="molecule type" value="Genomic_DNA"/>
</dbReference>
<evidence type="ECO:0000259" key="1">
    <source>
        <dbReference type="Pfam" id="PF00078"/>
    </source>
</evidence>
<gene>
    <name evidence="2" type="ORF">CRG98_030800</name>
</gene>
<dbReference type="InterPro" id="IPR043128">
    <property type="entry name" value="Rev_trsase/Diguanyl_cyclase"/>
</dbReference>
<dbReference type="AlphaFoldDB" id="A0A2I0IYI8"/>
<dbReference type="STRING" id="22663.A0A2I0IYI8"/>
<reference evidence="2 3" key="1">
    <citation type="submission" date="2017-11" db="EMBL/GenBank/DDBJ databases">
        <title>De-novo sequencing of pomegranate (Punica granatum L.) genome.</title>
        <authorList>
            <person name="Akparov Z."/>
            <person name="Amiraslanov A."/>
            <person name="Hajiyeva S."/>
            <person name="Abbasov M."/>
            <person name="Kaur K."/>
            <person name="Hamwieh A."/>
            <person name="Solovyev V."/>
            <person name="Salamov A."/>
            <person name="Braich B."/>
            <person name="Kosarev P."/>
            <person name="Mahmoud A."/>
            <person name="Hajiyev E."/>
            <person name="Babayeva S."/>
            <person name="Izzatullayeva V."/>
            <person name="Mammadov A."/>
            <person name="Mammadov A."/>
            <person name="Sharifova S."/>
            <person name="Ojaghi J."/>
            <person name="Eynullazada K."/>
            <person name="Bayramov B."/>
            <person name="Abdulazimova A."/>
            <person name="Shahmuradov I."/>
        </authorList>
    </citation>
    <scope>NUCLEOTIDE SEQUENCE [LARGE SCALE GENOMIC DNA]</scope>
    <source>
        <strain evidence="3">cv. AG2017</strain>
        <tissue evidence="2">Leaf</tissue>
    </source>
</reference>
<dbReference type="InterPro" id="IPR043502">
    <property type="entry name" value="DNA/RNA_pol_sf"/>
</dbReference>
<protein>
    <recommendedName>
        <fullName evidence="1">Reverse transcriptase domain-containing protein</fullName>
    </recommendedName>
</protein>
<dbReference type="InterPro" id="IPR053134">
    <property type="entry name" value="RNA-dir_DNA_polymerase"/>
</dbReference>